<feature type="region of interest" description="Disordered" evidence="1">
    <location>
        <begin position="1303"/>
        <end position="1364"/>
    </location>
</feature>
<dbReference type="Proteomes" id="UP001485043">
    <property type="component" value="Unassembled WGS sequence"/>
</dbReference>
<feature type="compositionally biased region" description="Polar residues" evidence="1">
    <location>
        <begin position="112"/>
        <end position="121"/>
    </location>
</feature>
<feature type="region of interest" description="Disordered" evidence="1">
    <location>
        <begin position="32"/>
        <end position="63"/>
    </location>
</feature>
<feature type="region of interest" description="Disordered" evidence="1">
    <location>
        <begin position="1247"/>
        <end position="1288"/>
    </location>
</feature>
<feature type="region of interest" description="Disordered" evidence="1">
    <location>
        <begin position="1406"/>
        <end position="1436"/>
    </location>
</feature>
<keyword evidence="3" id="KW-1185">Reference proteome</keyword>
<feature type="compositionally biased region" description="Basic and acidic residues" evidence="1">
    <location>
        <begin position="889"/>
        <end position="906"/>
    </location>
</feature>
<feature type="region of interest" description="Disordered" evidence="1">
    <location>
        <begin position="108"/>
        <end position="138"/>
    </location>
</feature>
<feature type="compositionally biased region" description="Basic and acidic residues" evidence="1">
    <location>
        <begin position="1247"/>
        <end position="1257"/>
    </location>
</feature>
<protein>
    <submittedName>
        <fullName evidence="2">Uncharacterized protein</fullName>
    </submittedName>
</protein>
<organism evidence="2 3">
    <name type="scientific">Apatococcus fuscideae</name>
    <dbReference type="NCBI Taxonomy" id="2026836"/>
    <lineage>
        <taxon>Eukaryota</taxon>
        <taxon>Viridiplantae</taxon>
        <taxon>Chlorophyta</taxon>
        <taxon>core chlorophytes</taxon>
        <taxon>Trebouxiophyceae</taxon>
        <taxon>Chlorellales</taxon>
        <taxon>Chlorellaceae</taxon>
        <taxon>Apatococcus</taxon>
    </lineage>
</organism>
<feature type="compositionally biased region" description="Polar residues" evidence="1">
    <location>
        <begin position="943"/>
        <end position="953"/>
    </location>
</feature>
<gene>
    <name evidence="2" type="ORF">WJX84_002720</name>
</gene>
<feature type="compositionally biased region" description="Low complexity" evidence="1">
    <location>
        <begin position="1016"/>
        <end position="1025"/>
    </location>
</feature>
<feature type="compositionally biased region" description="Polar residues" evidence="1">
    <location>
        <begin position="48"/>
        <end position="59"/>
    </location>
</feature>
<evidence type="ECO:0000256" key="1">
    <source>
        <dbReference type="SAM" id="MobiDB-lite"/>
    </source>
</evidence>
<feature type="compositionally biased region" description="Basic and acidic residues" evidence="1">
    <location>
        <begin position="1210"/>
        <end position="1219"/>
    </location>
</feature>
<feature type="compositionally biased region" description="Polar residues" evidence="1">
    <location>
        <begin position="1327"/>
        <end position="1346"/>
    </location>
</feature>
<feature type="region of interest" description="Disordered" evidence="1">
    <location>
        <begin position="410"/>
        <end position="430"/>
    </location>
</feature>
<feature type="region of interest" description="Disordered" evidence="1">
    <location>
        <begin position="1188"/>
        <end position="1219"/>
    </location>
</feature>
<evidence type="ECO:0000313" key="2">
    <source>
        <dbReference type="EMBL" id="KAK9861532.1"/>
    </source>
</evidence>
<accession>A0AAW1SY65</accession>
<feature type="region of interest" description="Disordered" evidence="1">
    <location>
        <begin position="827"/>
        <end position="1025"/>
    </location>
</feature>
<feature type="region of interest" description="Disordered" evidence="1">
    <location>
        <begin position="268"/>
        <end position="319"/>
    </location>
</feature>
<name>A0AAW1SY65_9CHLO</name>
<dbReference type="EMBL" id="JALJOV010000743">
    <property type="protein sequence ID" value="KAK9861532.1"/>
    <property type="molecule type" value="Genomic_DNA"/>
</dbReference>
<sequence>MAQPVKSFCSVCLDIDAQGCFDLDIDLTAEWDPPSSTQAALGGPSPPVNNGSKSPQKSSYAREMQTKSIYHQEHTPELLHTSKYGPEAGSPMDGDVLPRGWTERTDLHQKRQSLSAANSNGRAGHQIPLGSSGEALLHQPTGDLSFSYTASHAGGAGGASPLDVLLALRPCNGGSRTRQTMHLCPIPRIGSPAAFQADHAASPQSTSSSWLGMRPGLLATKTCNSQNASSPATTIGGHAFDLKGQLGSMQESHLVDSHSRAAVSAPNAISTSGTHSLGGQLTSQGLPLYSQVPSSKRQPSLHGMQLQASGEGPSNLQQNAAGGLDALLQPRRPSQSKAPINGPPLSLMDSMQAIFGSWPDQQLLNACPGSQDNTHATSQGPAQVHTPYPAADIWPVGSPDASKRLAMTSTAKDQDWGENGGPGVSSSQKGVAALPRVQQPEMAMQHQARDGGCTPSSASVLAQNAGHTSGLVSLPAPAPTLSKLPVAEGACSVDMQKHEWLLAGLHDAAMPRDPFSGATSAEKLDENVVAGTLPHGNSSPRGYLTAYWPVTMQPHLVPLAMGIPVPRKPTQPGQARSDGHCSPAIVSADKNACNKAETLSLERHDLLQQHGFLHTGACGVSSTPEASHLEASKCADARSVVPARAHLSPTRTRSTNMSHEGCADHDTLENASLGGYMATPEDVMRVPPTRIFNQSTGHTQPICHAGHNETADLICNEFLEEYSPKEQPLLPDHPVAKAQIRPAHLPSHSAVEACNEAGGAPPVPVQPFESGLETRGASLLEKSSANISMDDSSDSATAPTFSNQADSRNLSSTPSKAFELHGSQELLDGSASSNDDESEQPSPVAVKAERAPKSLRAIAPNARRSMDCQFNGRQTEQHVRPSSSSSLHAADRSQAERLEPKPRDSRSMQPSGPSLNRSITIPGSDHPASGPGPPLKTAASGDCPQQASFQQAECSPWDQRRSVLPAEPSPAKLHASQLTDPCGSVDRRVPRIGDGGSELSGPPLDETTDHHSQRQGSSGITRSASAASTSSAWNVGCSHYQQGLEVRTSEGADHSAVRHSATQALASEAGALLPTSAASTPELMAEGHNELLASAPASIMGALTQSYHTAVPQMHHQAHLDVPPGSSGKGGSDVISTKTHAAQAALSAMPEAYQEVLQLLAQYKACGPTAVGVTPARSSLVRPELNTARGPCSAWGDSVSSQTTESVGADIKHTSRPSDARSMHFRMDADHGCLHVEAHSRRGMLDLLGRPDHRSNDMHTNGPPADARDAHEAPVKTQGATRAPIRTRCPAPQALESWRAMQGCAGAPPSRQDMQPSQSGYPCRCQQPRSQPKPQQESIRSGSAGTRTLDWQPALPHDPRHASLAPASSHILSSISGRDMWQAAPLTVFQSSIMDASLRPAAAWHLPQPIPASSPTVLSPDPSAPEWGDSLTPSCS</sequence>
<comment type="caution">
    <text evidence="2">The sequence shown here is derived from an EMBL/GenBank/DDBJ whole genome shotgun (WGS) entry which is preliminary data.</text>
</comment>
<feature type="region of interest" description="Disordered" evidence="1">
    <location>
        <begin position="786"/>
        <end position="815"/>
    </location>
</feature>
<feature type="compositionally biased region" description="Polar residues" evidence="1">
    <location>
        <begin position="907"/>
        <end position="921"/>
    </location>
</feature>
<proteinExistence type="predicted"/>
<feature type="compositionally biased region" description="Polar residues" evidence="1">
    <location>
        <begin position="268"/>
        <end position="298"/>
    </location>
</feature>
<evidence type="ECO:0000313" key="3">
    <source>
        <dbReference type="Proteomes" id="UP001485043"/>
    </source>
</evidence>
<feature type="compositionally biased region" description="Polar residues" evidence="1">
    <location>
        <begin position="306"/>
        <end position="319"/>
    </location>
</feature>
<reference evidence="2 3" key="1">
    <citation type="journal article" date="2024" name="Nat. Commun.">
        <title>Phylogenomics reveals the evolutionary origins of lichenization in chlorophyte algae.</title>
        <authorList>
            <person name="Puginier C."/>
            <person name="Libourel C."/>
            <person name="Otte J."/>
            <person name="Skaloud P."/>
            <person name="Haon M."/>
            <person name="Grisel S."/>
            <person name="Petersen M."/>
            <person name="Berrin J.G."/>
            <person name="Delaux P.M."/>
            <person name="Dal Grande F."/>
            <person name="Keller J."/>
        </authorList>
    </citation>
    <scope>NUCLEOTIDE SEQUENCE [LARGE SCALE GENOMIC DNA]</scope>
    <source>
        <strain evidence="2 3">SAG 2523</strain>
    </source>
</reference>